<name>A0A498RBQ7_9FIRM</name>
<protein>
    <submittedName>
        <fullName evidence="2">Uncharacterized protein</fullName>
    </submittedName>
</protein>
<dbReference type="Proteomes" id="UP000277811">
    <property type="component" value="Unassembled WGS sequence"/>
</dbReference>
<organism evidence="2 3">
    <name type="scientific">Lucifera butyrica</name>
    <dbReference type="NCBI Taxonomy" id="1351585"/>
    <lineage>
        <taxon>Bacteria</taxon>
        <taxon>Bacillati</taxon>
        <taxon>Bacillota</taxon>
        <taxon>Negativicutes</taxon>
        <taxon>Veillonellales</taxon>
        <taxon>Veillonellaceae</taxon>
        <taxon>Lucifera</taxon>
    </lineage>
</organism>
<gene>
    <name evidence="2" type="ORF">LUCI_3642</name>
</gene>
<evidence type="ECO:0000313" key="3">
    <source>
        <dbReference type="Proteomes" id="UP000277811"/>
    </source>
</evidence>
<dbReference type="InterPro" id="IPR035205">
    <property type="entry name" value="DUF5320"/>
</dbReference>
<accession>A0A498RBQ7</accession>
<sequence length="81" mass="8666">MPRGDGTGPWGTRPFGRGRGGCPGFVRGFGFGRGMRGGIGRGFEFAGNPAVNPDVLEDQAARLEEQAAYLRNLAKQNRKAE</sequence>
<dbReference type="RefSeq" id="WP_122629273.1">
    <property type="nucleotide sequence ID" value="NZ_UPPP01000088.1"/>
</dbReference>
<reference evidence="2 3" key="1">
    <citation type="submission" date="2018-06" db="EMBL/GenBank/DDBJ databases">
        <authorList>
            <person name="Strepis N."/>
        </authorList>
    </citation>
    <scope>NUCLEOTIDE SEQUENCE [LARGE SCALE GENOMIC DNA]</scope>
    <source>
        <strain evidence="2">LUCI</strain>
    </source>
</reference>
<evidence type="ECO:0000313" key="2">
    <source>
        <dbReference type="EMBL" id="VBB08370.1"/>
    </source>
</evidence>
<dbReference type="OrthoDB" id="9815278at2"/>
<proteinExistence type="predicted"/>
<dbReference type="EMBL" id="UPPP01000088">
    <property type="protein sequence ID" value="VBB08370.1"/>
    <property type="molecule type" value="Genomic_DNA"/>
</dbReference>
<feature type="region of interest" description="Disordered" evidence="1">
    <location>
        <begin position="1"/>
        <end position="20"/>
    </location>
</feature>
<evidence type="ECO:0000256" key="1">
    <source>
        <dbReference type="SAM" id="MobiDB-lite"/>
    </source>
</evidence>
<keyword evidence="3" id="KW-1185">Reference proteome</keyword>
<dbReference type="Pfam" id="PF17253">
    <property type="entry name" value="DUF5320"/>
    <property type="match status" value="1"/>
</dbReference>
<dbReference type="AlphaFoldDB" id="A0A498RBQ7"/>